<evidence type="ECO:0000313" key="2">
    <source>
        <dbReference type="Proteomes" id="UP000285060"/>
    </source>
</evidence>
<dbReference type="Proteomes" id="UP000285060">
    <property type="component" value="Unassembled WGS sequence"/>
</dbReference>
<reference evidence="1 2" key="1">
    <citation type="submission" date="2018-08" db="EMBL/GenBank/DDBJ databases">
        <title>Aphanomyces genome sequencing and annotation.</title>
        <authorList>
            <person name="Minardi D."/>
            <person name="Oidtmann B."/>
            <person name="Van Der Giezen M."/>
            <person name="Studholme D.J."/>
        </authorList>
    </citation>
    <scope>NUCLEOTIDE SEQUENCE [LARGE SCALE GENOMIC DNA]</scope>
    <source>
        <strain evidence="1 2">NJM0002</strain>
    </source>
</reference>
<gene>
    <name evidence="1" type="ORF">DYB32_009366</name>
</gene>
<dbReference type="AlphaFoldDB" id="A0A3R6VQP9"/>
<keyword evidence="2" id="KW-1185">Reference proteome</keyword>
<dbReference type="VEuPathDB" id="FungiDB:H310_12878"/>
<evidence type="ECO:0000313" key="1">
    <source>
        <dbReference type="EMBL" id="RHY22899.1"/>
    </source>
</evidence>
<dbReference type="EMBL" id="QUSY01001973">
    <property type="protein sequence ID" value="RHY22899.1"/>
    <property type="molecule type" value="Genomic_DNA"/>
</dbReference>
<comment type="caution">
    <text evidence="1">The sequence shown here is derived from an EMBL/GenBank/DDBJ whole genome shotgun (WGS) entry which is preliminary data.</text>
</comment>
<accession>A0A3R6VQP9</accession>
<organism evidence="1 2">
    <name type="scientific">Aphanomyces invadans</name>
    <dbReference type="NCBI Taxonomy" id="157072"/>
    <lineage>
        <taxon>Eukaryota</taxon>
        <taxon>Sar</taxon>
        <taxon>Stramenopiles</taxon>
        <taxon>Oomycota</taxon>
        <taxon>Saprolegniomycetes</taxon>
        <taxon>Saprolegniales</taxon>
        <taxon>Verrucalvaceae</taxon>
        <taxon>Aphanomyces</taxon>
    </lineage>
</organism>
<sequence>ACLAALMQQLRARADRFATTSCTDMESLCSFVNDTDVLQVVELIDKIQFPGSADHADEVAKLNAGLGDALNATSSDIVALAVHACSLIVRKIFDEIDAVRPVAPLMTPSQLSADQIDAGVREA</sequence>
<feature type="non-terminal residue" evidence="1">
    <location>
        <position position="1"/>
    </location>
</feature>
<proteinExistence type="predicted"/>
<protein>
    <submittedName>
        <fullName evidence="1">Uncharacterized protein</fullName>
    </submittedName>
</protein>
<name>A0A3R6VQP9_9STRA</name>